<proteinExistence type="predicted"/>
<dbReference type="InterPro" id="IPR000873">
    <property type="entry name" value="AMP-dep_synth/lig_dom"/>
</dbReference>
<dbReference type="Gene3D" id="3.40.50.980">
    <property type="match status" value="1"/>
</dbReference>
<protein>
    <submittedName>
        <fullName evidence="2">AMP-binding protein</fullName>
    </submittedName>
</protein>
<evidence type="ECO:0000313" key="3">
    <source>
        <dbReference type="Proteomes" id="UP000190508"/>
    </source>
</evidence>
<name>A0A9X9N9H7_XANCI</name>
<dbReference type="PANTHER" id="PTHR43767">
    <property type="entry name" value="LONG-CHAIN-FATTY-ACID--COA LIGASE"/>
    <property type="match status" value="1"/>
</dbReference>
<dbReference type="RefSeq" id="WP_159067025.1">
    <property type="nucleotide sequence ID" value="NZ_CP066343.1"/>
</dbReference>
<dbReference type="Pfam" id="PF00501">
    <property type="entry name" value="AMP-binding"/>
    <property type="match status" value="1"/>
</dbReference>
<evidence type="ECO:0000259" key="1">
    <source>
        <dbReference type="Pfam" id="PF00501"/>
    </source>
</evidence>
<gene>
    <name evidence="2" type="ORF">Xdur_012015</name>
</gene>
<dbReference type="EMBL" id="CP066343">
    <property type="protein sequence ID" value="UVG57005.1"/>
    <property type="molecule type" value="Genomic_DNA"/>
</dbReference>
<organism evidence="2 3">
    <name type="scientific">Xanthomonas citri pv. durantae</name>
    <dbReference type="NCBI Taxonomy" id="487862"/>
    <lineage>
        <taxon>Bacteria</taxon>
        <taxon>Pseudomonadati</taxon>
        <taxon>Pseudomonadota</taxon>
        <taxon>Gammaproteobacteria</taxon>
        <taxon>Lysobacterales</taxon>
        <taxon>Lysobacteraceae</taxon>
        <taxon>Xanthomonas</taxon>
    </lineage>
</organism>
<dbReference type="SUPFAM" id="SSF56801">
    <property type="entry name" value="Acetyl-CoA synthetase-like"/>
    <property type="match status" value="1"/>
</dbReference>
<dbReference type="AlphaFoldDB" id="A0A9X9N9H7"/>
<feature type="domain" description="AMP-dependent synthetase/ligase" evidence="1">
    <location>
        <begin position="16"/>
        <end position="88"/>
    </location>
</feature>
<dbReference type="Proteomes" id="UP000190508">
    <property type="component" value="Chromosome"/>
</dbReference>
<dbReference type="PANTHER" id="PTHR43767:SF1">
    <property type="entry name" value="NONRIBOSOMAL PEPTIDE SYNTHASE PES1 (EUROFUNG)-RELATED"/>
    <property type="match status" value="1"/>
</dbReference>
<reference evidence="2" key="1">
    <citation type="submission" date="2020-12" db="EMBL/GenBank/DDBJ databases">
        <title>Complete genome investigation of Xanthomonas citri pv. durantae LMG696.</title>
        <authorList>
            <person name="Rana R."/>
            <person name="Bansal K."/>
            <person name="Patil P.B."/>
        </authorList>
    </citation>
    <scope>NUCLEOTIDE SEQUENCE</scope>
    <source>
        <strain evidence="2">LMG696</strain>
    </source>
</reference>
<evidence type="ECO:0000313" key="2">
    <source>
        <dbReference type="EMBL" id="UVG57005.1"/>
    </source>
</evidence>
<dbReference type="InterPro" id="IPR050237">
    <property type="entry name" value="ATP-dep_AMP-bd_enzyme"/>
</dbReference>
<accession>A0A9X9N9H7</accession>
<sequence>MDWNRAETFGDLVDLAVAAFGDKVALRDEHRALTYRQFAGEIERIAAALVSYGLRPGARVAILSQNRVEVPVLLGLCRYGFVPVPLNWLRPRIWGRCCRTASPQPSSWRNVTRESQRNCPMPASA</sequence>